<evidence type="ECO:0000313" key="3">
    <source>
        <dbReference type="EMBL" id="KYK59488.1"/>
    </source>
</evidence>
<feature type="chain" id="PRO_5007580902" description="GPI anchored protein" evidence="2">
    <location>
        <begin position="18"/>
        <end position="216"/>
    </location>
</feature>
<dbReference type="RefSeq" id="XP_040658840.1">
    <property type="nucleotide sequence ID" value="XM_040797957.1"/>
</dbReference>
<gene>
    <name evidence="3" type="ORF">DCS_00618</name>
</gene>
<reference evidence="3 4" key="1">
    <citation type="journal article" date="2016" name="Sci. Rep.">
        <title>Insights into Adaptations to a Near-Obligate Nematode Endoparasitic Lifestyle from the Finished Genome of Drechmeria coniospora.</title>
        <authorList>
            <person name="Zhang L."/>
            <person name="Zhou Z."/>
            <person name="Guo Q."/>
            <person name="Fokkens L."/>
            <person name="Miskei M."/>
            <person name="Pocsi I."/>
            <person name="Zhang W."/>
            <person name="Chen M."/>
            <person name="Wang L."/>
            <person name="Sun Y."/>
            <person name="Donzelli B.G."/>
            <person name="Gibson D.M."/>
            <person name="Nelson D.R."/>
            <person name="Luo J.G."/>
            <person name="Rep M."/>
            <person name="Liu H."/>
            <person name="Yang S."/>
            <person name="Wang J."/>
            <person name="Krasnoff S.B."/>
            <person name="Xu Y."/>
            <person name="Molnar I."/>
            <person name="Lin M."/>
        </authorList>
    </citation>
    <scope>NUCLEOTIDE SEQUENCE [LARGE SCALE GENOMIC DNA]</scope>
    <source>
        <strain evidence="3 4">ARSEF 6962</strain>
    </source>
</reference>
<dbReference type="Proteomes" id="UP000076580">
    <property type="component" value="Chromosome 01"/>
</dbReference>
<feature type="region of interest" description="Disordered" evidence="1">
    <location>
        <begin position="157"/>
        <end position="193"/>
    </location>
</feature>
<keyword evidence="4" id="KW-1185">Reference proteome</keyword>
<proteinExistence type="predicted"/>
<sequence length="216" mass="21282">MSRPLLLLAAVTGAALAADSTTTVSVLLPMFDPQSLVGSVIAVDSQATTYAIGCAPDTPSDECGAPSSYTVAQGPSTWSLGIKDDPASGNAIVTQDNLCKLDPEKDIAICTARLLRSLESDESESTILTTVTGYKSSMLPVTVTAGLDKLTPAPAASSTISNAASTTSSTATSTATSTTKGTVTSSTTTSGAAGPAATHNAILAGVAAGVAAAALL</sequence>
<dbReference type="EMBL" id="LAYC01000001">
    <property type="protein sequence ID" value="KYK59488.1"/>
    <property type="molecule type" value="Genomic_DNA"/>
</dbReference>
<dbReference type="PANTHER" id="PTHR40640">
    <property type="entry name" value="ANCHORED GLYCOPROTEIN, PUTATIVE (AFU_ORTHOLOGUE AFUA_8G04860)-RELATED"/>
    <property type="match status" value="1"/>
</dbReference>
<comment type="caution">
    <text evidence="3">The sequence shown here is derived from an EMBL/GenBank/DDBJ whole genome shotgun (WGS) entry which is preliminary data.</text>
</comment>
<feature type="signal peptide" evidence="2">
    <location>
        <begin position="1"/>
        <end position="17"/>
    </location>
</feature>
<dbReference type="AlphaFoldDB" id="A0A151GQZ8"/>
<dbReference type="GeneID" id="63713261"/>
<evidence type="ECO:0008006" key="5">
    <source>
        <dbReference type="Google" id="ProtNLM"/>
    </source>
</evidence>
<dbReference type="PANTHER" id="PTHR40640:SF1">
    <property type="entry name" value="ANCHORED GLYCOPROTEIN, PUTATIVE (AFU_ORTHOLOGUE AFUA_8G04860)-RELATED"/>
    <property type="match status" value="1"/>
</dbReference>
<organism evidence="3 4">
    <name type="scientific">Drechmeria coniospora</name>
    <name type="common">Nematophagous fungus</name>
    <name type="synonym">Meria coniospora</name>
    <dbReference type="NCBI Taxonomy" id="98403"/>
    <lineage>
        <taxon>Eukaryota</taxon>
        <taxon>Fungi</taxon>
        <taxon>Dikarya</taxon>
        <taxon>Ascomycota</taxon>
        <taxon>Pezizomycotina</taxon>
        <taxon>Sordariomycetes</taxon>
        <taxon>Hypocreomycetidae</taxon>
        <taxon>Hypocreales</taxon>
        <taxon>Ophiocordycipitaceae</taxon>
        <taxon>Drechmeria</taxon>
    </lineage>
</organism>
<evidence type="ECO:0000256" key="1">
    <source>
        <dbReference type="SAM" id="MobiDB-lite"/>
    </source>
</evidence>
<dbReference type="STRING" id="98403.A0A151GQZ8"/>
<evidence type="ECO:0000313" key="4">
    <source>
        <dbReference type="Proteomes" id="UP000076580"/>
    </source>
</evidence>
<name>A0A151GQZ8_DRECN</name>
<dbReference type="InParanoid" id="A0A151GQZ8"/>
<protein>
    <recommendedName>
        <fullName evidence="5">GPI anchored protein</fullName>
    </recommendedName>
</protein>
<evidence type="ECO:0000256" key="2">
    <source>
        <dbReference type="SAM" id="SignalP"/>
    </source>
</evidence>
<accession>A0A151GQZ8</accession>
<keyword evidence="2" id="KW-0732">Signal</keyword>